<dbReference type="EMBL" id="FQYO01000003">
    <property type="protein sequence ID" value="SHI91241.1"/>
    <property type="molecule type" value="Genomic_DNA"/>
</dbReference>
<dbReference type="Proteomes" id="UP000184292">
    <property type="component" value="Unassembled WGS sequence"/>
</dbReference>
<name>A0A1M6F0S0_9RHOB</name>
<keyword evidence="2" id="KW-1185">Reference proteome</keyword>
<dbReference type="OrthoDB" id="7906242at2"/>
<evidence type="ECO:0008006" key="3">
    <source>
        <dbReference type="Google" id="ProtNLM"/>
    </source>
</evidence>
<sequence>MWVPDGDGYRLTAPLVWGIGRAGGPQVVVPAGFAFDVSVPRPLRPRFRGEAVLRAACLHDWCLADGWRWVAAAAVFEEVLAEGGVSWWRRAAMVGAVRMWGWVR</sequence>
<dbReference type="Pfam" id="PF07087">
    <property type="entry name" value="DUF1353"/>
    <property type="match status" value="1"/>
</dbReference>
<gene>
    <name evidence="1" type="ORF">SAMN05444417_2286</name>
</gene>
<proteinExistence type="predicted"/>
<protein>
    <recommendedName>
        <fullName evidence="3">DUF1353 domain-containing protein</fullName>
    </recommendedName>
</protein>
<reference evidence="1 2" key="1">
    <citation type="submission" date="2016-11" db="EMBL/GenBank/DDBJ databases">
        <authorList>
            <person name="Jaros S."/>
            <person name="Januszkiewicz K."/>
            <person name="Wedrychowicz H."/>
        </authorList>
    </citation>
    <scope>NUCLEOTIDE SEQUENCE [LARGE SCALE GENOMIC DNA]</scope>
    <source>
        <strain evidence="1 2">DSM 100565</strain>
    </source>
</reference>
<evidence type="ECO:0000313" key="2">
    <source>
        <dbReference type="Proteomes" id="UP000184292"/>
    </source>
</evidence>
<dbReference type="AlphaFoldDB" id="A0A1M6F0S0"/>
<dbReference type="RefSeq" id="WP_073330092.1">
    <property type="nucleotide sequence ID" value="NZ_FQYO01000003.1"/>
</dbReference>
<dbReference type="InterPro" id="IPR010767">
    <property type="entry name" value="Phage_CGC-2007_Cje0229"/>
</dbReference>
<organism evidence="1 2">
    <name type="scientific">Wenxinia saemankumensis</name>
    <dbReference type="NCBI Taxonomy" id="1447782"/>
    <lineage>
        <taxon>Bacteria</taxon>
        <taxon>Pseudomonadati</taxon>
        <taxon>Pseudomonadota</taxon>
        <taxon>Alphaproteobacteria</taxon>
        <taxon>Rhodobacterales</taxon>
        <taxon>Roseobacteraceae</taxon>
        <taxon>Wenxinia</taxon>
    </lineage>
</organism>
<dbReference type="STRING" id="1447782.SAMN05444417_2286"/>
<accession>A0A1M6F0S0</accession>
<evidence type="ECO:0000313" key="1">
    <source>
        <dbReference type="EMBL" id="SHI91241.1"/>
    </source>
</evidence>